<evidence type="ECO:0000313" key="10">
    <source>
        <dbReference type="Proteomes" id="UP000287601"/>
    </source>
</evidence>
<dbReference type="Gene3D" id="3.40.605.10">
    <property type="entry name" value="Aldehyde Dehydrogenase, Chain A, domain 1"/>
    <property type="match status" value="1"/>
</dbReference>
<evidence type="ECO:0000313" key="9">
    <source>
        <dbReference type="EMBL" id="QAT43098.1"/>
    </source>
</evidence>
<dbReference type="FunFam" id="3.40.605.10:FF:000004">
    <property type="entry name" value="Aldehyde dehydrogenase"/>
    <property type="match status" value="1"/>
</dbReference>
<dbReference type="Gene3D" id="3.40.309.10">
    <property type="entry name" value="Aldehyde Dehydrogenase, Chain A, domain 2"/>
    <property type="match status" value="1"/>
</dbReference>
<evidence type="ECO:0000256" key="4">
    <source>
        <dbReference type="PIRNR" id="PIRNR036492"/>
    </source>
</evidence>
<reference evidence="9 10" key="1">
    <citation type="submission" date="2019-01" db="EMBL/GenBank/DDBJ databases">
        <title>Draft genomes of a novel of Aminipila strains.</title>
        <authorList>
            <person name="Ma S."/>
        </authorList>
    </citation>
    <scope>NUCLEOTIDE SEQUENCE [LARGE SCALE GENOMIC DNA]</scope>
    <source>
        <strain evidence="10">JN-39</strain>
    </source>
</reference>
<dbReference type="GO" id="GO:0005737">
    <property type="term" value="C:cytoplasm"/>
    <property type="evidence" value="ECO:0007669"/>
    <property type="project" value="TreeGrafter"/>
</dbReference>
<feature type="active site" evidence="5 6">
    <location>
        <position position="217"/>
    </location>
</feature>
<evidence type="ECO:0000256" key="1">
    <source>
        <dbReference type="ARBA" id="ARBA00009986"/>
    </source>
</evidence>
<evidence type="ECO:0000256" key="3">
    <source>
        <dbReference type="ARBA" id="ARBA00023027"/>
    </source>
</evidence>
<dbReference type="PANTHER" id="PTHR43570">
    <property type="entry name" value="ALDEHYDE DEHYDROGENASE"/>
    <property type="match status" value="1"/>
</dbReference>
<dbReference type="RefSeq" id="WP_128745747.1">
    <property type="nucleotide sequence ID" value="NZ_CP035281.1"/>
</dbReference>
<gene>
    <name evidence="9" type="ORF">EQM06_07530</name>
</gene>
<feature type="active site" evidence="5">
    <location>
        <position position="251"/>
    </location>
</feature>
<evidence type="ECO:0000256" key="7">
    <source>
        <dbReference type="RuleBase" id="RU003345"/>
    </source>
</evidence>
<comment type="similarity">
    <text evidence="1 4 7">Belongs to the aldehyde dehydrogenase family.</text>
</comment>
<dbReference type="InterPro" id="IPR015590">
    <property type="entry name" value="Aldehyde_DH_dom"/>
</dbReference>
<protein>
    <recommendedName>
        <fullName evidence="4">Aldehyde dehydrogenase</fullName>
    </recommendedName>
</protein>
<keyword evidence="3" id="KW-0520">NAD</keyword>
<evidence type="ECO:0000259" key="8">
    <source>
        <dbReference type="Pfam" id="PF00171"/>
    </source>
</evidence>
<dbReference type="FunFam" id="3.40.309.10:FF:000025">
    <property type="entry name" value="Aldehyde dehydrogenase"/>
    <property type="match status" value="1"/>
</dbReference>
<dbReference type="PROSITE" id="PS00687">
    <property type="entry name" value="ALDEHYDE_DEHYDR_GLU"/>
    <property type="match status" value="1"/>
</dbReference>
<feature type="domain" description="Aldehyde dehydrogenase" evidence="8">
    <location>
        <begin position="9"/>
        <end position="435"/>
    </location>
</feature>
<dbReference type="AlphaFoldDB" id="A0A410PVZ8"/>
<evidence type="ECO:0000256" key="5">
    <source>
        <dbReference type="PIRSR" id="PIRSR036492-1"/>
    </source>
</evidence>
<dbReference type="PIRSF" id="PIRSF036492">
    <property type="entry name" value="ALDH"/>
    <property type="match status" value="1"/>
</dbReference>
<proteinExistence type="inferred from homology"/>
<accession>A0A410PVZ8</accession>
<sequence length="466" mass="52717">MDYGQWKPDAVQEILDSQRAYFDTGVTKSLDFRVNQLKNLKRGIKKYEKDIMLALYKDLGKHKNESYITEIGFIYSSISYMIKNLGKWAKPEKKHTPVYLWPAKSYVMSEPYGTVLILGAYNYPVQLLLEPLIGAIAAGNTALVKTSEMAVHTSSAIRAMLEDTFESRYIKCVEGNEETGNVLIHAKVDYIFFTGSPAVGKLVMEAAAQNLVPVTLELGGKSPAIVDKSANLKEAARRIIWGKTLNAGQTCVAPDYVLVQEEAFEQLTVQMKKAVQKYYGKDIEKSSDYGRIIHEKHFNRIRALIEEDGENILFGGHYNAETRYIEPTVLRADDWEDPAMQEEIFGPILPVIKYKDLDTVIRTLRGRPKPLALYLFTGKRKIEKRVLRELSSGNACINDTIMHIANHWLPFGGVGNSGMGSYHGQQSFITFSHKKGVLKKSARFNNTLIYPPFSKNKLRLIKKFLK</sequence>
<evidence type="ECO:0000256" key="2">
    <source>
        <dbReference type="ARBA" id="ARBA00023002"/>
    </source>
</evidence>
<dbReference type="OrthoDB" id="9762913at2"/>
<name>A0A410PVZ8_9FIRM</name>
<keyword evidence="10" id="KW-1185">Reference proteome</keyword>
<keyword evidence="2 4" id="KW-0560">Oxidoreductase</keyword>
<dbReference type="InterPro" id="IPR012394">
    <property type="entry name" value="Aldehyde_DH_NAD(P)"/>
</dbReference>
<organism evidence="9 10">
    <name type="scientific">Aminipila luticellarii</name>
    <dbReference type="NCBI Taxonomy" id="2507160"/>
    <lineage>
        <taxon>Bacteria</taxon>
        <taxon>Bacillati</taxon>
        <taxon>Bacillota</taxon>
        <taxon>Clostridia</taxon>
        <taxon>Peptostreptococcales</taxon>
        <taxon>Anaerovoracaceae</taxon>
        <taxon>Aminipila</taxon>
    </lineage>
</organism>
<dbReference type="InterPro" id="IPR016163">
    <property type="entry name" value="Ald_DH_C"/>
</dbReference>
<dbReference type="Proteomes" id="UP000287601">
    <property type="component" value="Chromosome"/>
</dbReference>
<dbReference type="InterPro" id="IPR016161">
    <property type="entry name" value="Ald_DH/histidinol_DH"/>
</dbReference>
<dbReference type="KEGG" id="amij:EQM06_07530"/>
<dbReference type="SUPFAM" id="SSF53720">
    <property type="entry name" value="ALDH-like"/>
    <property type="match status" value="1"/>
</dbReference>
<dbReference type="GO" id="GO:0006081">
    <property type="term" value="P:aldehyde metabolic process"/>
    <property type="evidence" value="ECO:0007669"/>
    <property type="project" value="InterPro"/>
</dbReference>
<dbReference type="CDD" id="cd07136">
    <property type="entry name" value="ALDH_YwdH-P39616"/>
    <property type="match status" value="1"/>
</dbReference>
<dbReference type="Pfam" id="PF00171">
    <property type="entry name" value="Aldedh"/>
    <property type="match status" value="1"/>
</dbReference>
<dbReference type="InterPro" id="IPR016162">
    <property type="entry name" value="Ald_DH_N"/>
</dbReference>
<dbReference type="EMBL" id="CP035281">
    <property type="protein sequence ID" value="QAT43098.1"/>
    <property type="molecule type" value="Genomic_DNA"/>
</dbReference>
<dbReference type="GO" id="GO:0004029">
    <property type="term" value="F:aldehyde dehydrogenase (NAD+) activity"/>
    <property type="evidence" value="ECO:0007669"/>
    <property type="project" value="TreeGrafter"/>
</dbReference>
<dbReference type="InterPro" id="IPR029510">
    <property type="entry name" value="Ald_DH_CS_GLU"/>
</dbReference>
<evidence type="ECO:0000256" key="6">
    <source>
        <dbReference type="PROSITE-ProRule" id="PRU10007"/>
    </source>
</evidence>
<dbReference type="PANTHER" id="PTHR43570:SF16">
    <property type="entry name" value="ALDEHYDE DEHYDROGENASE TYPE III, ISOFORM Q"/>
    <property type="match status" value="1"/>
</dbReference>